<feature type="region of interest" description="Disordered" evidence="1">
    <location>
        <begin position="407"/>
        <end position="437"/>
    </location>
</feature>
<dbReference type="EMBL" id="CP066681">
    <property type="protein sequence ID" value="QQG35172.1"/>
    <property type="molecule type" value="Genomic_DNA"/>
</dbReference>
<gene>
    <name evidence="3" type="ORF">HYS17_06260</name>
</gene>
<proteinExistence type="predicted"/>
<evidence type="ECO:0000256" key="1">
    <source>
        <dbReference type="SAM" id="MobiDB-lite"/>
    </source>
</evidence>
<dbReference type="AlphaFoldDB" id="A0A7T5R0C6"/>
<organism evidence="3 4">
    <name type="scientific">Micavibrio aeruginosavorus</name>
    <dbReference type="NCBI Taxonomy" id="349221"/>
    <lineage>
        <taxon>Bacteria</taxon>
        <taxon>Pseudomonadati</taxon>
        <taxon>Bdellovibrionota</taxon>
        <taxon>Bdellovibrionia</taxon>
        <taxon>Bdellovibrionales</taxon>
        <taxon>Pseudobdellovibrionaceae</taxon>
        <taxon>Micavibrio</taxon>
    </lineage>
</organism>
<dbReference type="Pfam" id="PF03432">
    <property type="entry name" value="Relaxase"/>
    <property type="match status" value="1"/>
</dbReference>
<protein>
    <submittedName>
        <fullName evidence="3">Relaxase</fullName>
    </submittedName>
</protein>
<sequence>MILKGSQRGGGKQLAAHLLKTKENEHVEVHELRGFSSDDLDSALHEVYAVSRGTRAKQFLFSLSLNPPEQEHVPVEAFEAAIEAVEQKMGLQGQPRAIVFHEKDGRRHAHVVWSRIDTDKMKAINLPHYKLKLRDVSRQLYLEHGWQIPRGLLNSKERDPRNYTREEWEQAKRAKQDPKMLKSLFQECWASSDSPKAFAQALEARGYTLARGDRRSHVAVDFRGEVYAIAKWVGVKTRDVRACLGSGDDLPSIEKAKSHIASRMNAMLRCHIAEAELAQQKRMAMLALQREQIVERQRKERADLQAAHAKRAEREKAERASRLNKGFRGLWDRLTGRYGKQAAENEREHKLSAQRDRREKNTMIERQLDERQSLHILVRSTRAAHARDMEQLNRDVAEYMRMGKSERLELREKFRDASAQRSGPSKDRGMDRGSNLS</sequence>
<dbReference type="Proteomes" id="UP000595362">
    <property type="component" value="Chromosome"/>
</dbReference>
<dbReference type="InterPro" id="IPR005094">
    <property type="entry name" value="Endonuclease_MobA/VirD2"/>
</dbReference>
<feature type="compositionally biased region" description="Basic and acidic residues" evidence="1">
    <location>
        <begin position="343"/>
        <end position="367"/>
    </location>
</feature>
<feature type="region of interest" description="Disordered" evidence="1">
    <location>
        <begin position="341"/>
        <end position="367"/>
    </location>
</feature>
<name>A0A7T5R0C6_9BACT</name>
<reference evidence="3 4" key="1">
    <citation type="submission" date="2020-07" db="EMBL/GenBank/DDBJ databases">
        <title>Huge and variable diversity of episymbiotic CPR bacteria and DPANN archaea in groundwater ecosystems.</title>
        <authorList>
            <person name="He C.Y."/>
            <person name="Keren R."/>
            <person name="Whittaker M."/>
            <person name="Farag I.F."/>
            <person name="Doudna J."/>
            <person name="Cate J.H.D."/>
            <person name="Banfield J.F."/>
        </authorList>
    </citation>
    <scope>NUCLEOTIDE SEQUENCE [LARGE SCALE GENOMIC DNA]</scope>
    <source>
        <strain evidence="3">NC_groundwater_70_Ag_B-0.1um_54_66</strain>
    </source>
</reference>
<evidence type="ECO:0000313" key="4">
    <source>
        <dbReference type="Proteomes" id="UP000595362"/>
    </source>
</evidence>
<accession>A0A7T5R0C6</accession>
<feature type="compositionally biased region" description="Basic and acidic residues" evidence="1">
    <location>
        <begin position="407"/>
        <end position="431"/>
    </location>
</feature>
<evidence type="ECO:0000259" key="2">
    <source>
        <dbReference type="Pfam" id="PF03432"/>
    </source>
</evidence>
<feature type="domain" description="MobA/VirD2-like nuclease" evidence="2">
    <location>
        <begin position="23"/>
        <end position="146"/>
    </location>
</feature>
<evidence type="ECO:0000313" key="3">
    <source>
        <dbReference type="EMBL" id="QQG35172.1"/>
    </source>
</evidence>